<dbReference type="SMART" id="SM00696">
    <property type="entry name" value="DM9"/>
    <property type="match status" value="6"/>
</dbReference>
<accession>A0A7R8Z2E3</accession>
<organism evidence="1 2">
    <name type="scientific">Hermetia illucens</name>
    <name type="common">Black soldier fly</name>
    <dbReference type="NCBI Taxonomy" id="343691"/>
    <lineage>
        <taxon>Eukaryota</taxon>
        <taxon>Metazoa</taxon>
        <taxon>Ecdysozoa</taxon>
        <taxon>Arthropoda</taxon>
        <taxon>Hexapoda</taxon>
        <taxon>Insecta</taxon>
        <taxon>Pterygota</taxon>
        <taxon>Neoptera</taxon>
        <taxon>Endopterygota</taxon>
        <taxon>Diptera</taxon>
        <taxon>Brachycera</taxon>
        <taxon>Stratiomyomorpha</taxon>
        <taxon>Stratiomyidae</taxon>
        <taxon>Hermetiinae</taxon>
        <taxon>Hermetia</taxon>
    </lineage>
</organism>
<dbReference type="EMBL" id="LR899013">
    <property type="protein sequence ID" value="CAD7090752.1"/>
    <property type="molecule type" value="Genomic_DNA"/>
</dbReference>
<dbReference type="OrthoDB" id="7970182at2759"/>
<reference evidence="1 2" key="1">
    <citation type="submission" date="2020-11" db="EMBL/GenBank/DDBJ databases">
        <authorList>
            <person name="Wallbank WR R."/>
            <person name="Pardo Diaz C."/>
            <person name="Kozak K."/>
            <person name="Martin S."/>
            <person name="Jiggins C."/>
            <person name="Moest M."/>
            <person name="Warren A I."/>
            <person name="Generalovic N T."/>
            <person name="Byers J.R.P. K."/>
            <person name="Montejo-Kovacevich G."/>
            <person name="Yen C E."/>
        </authorList>
    </citation>
    <scope>NUCLEOTIDE SEQUENCE [LARGE SCALE GENOMIC DNA]</scope>
</reference>
<dbReference type="Pfam" id="PF11901">
    <property type="entry name" value="DM9"/>
    <property type="match status" value="3"/>
</dbReference>
<dbReference type="InterPro" id="IPR006616">
    <property type="entry name" value="DM9_repeat"/>
</dbReference>
<dbReference type="Proteomes" id="UP000594454">
    <property type="component" value="Chromosome 5"/>
</dbReference>
<keyword evidence="2" id="KW-1185">Reference proteome</keyword>
<evidence type="ECO:0000313" key="1">
    <source>
        <dbReference type="EMBL" id="CAD7090752.1"/>
    </source>
</evidence>
<evidence type="ECO:0000313" key="2">
    <source>
        <dbReference type="Proteomes" id="UP000594454"/>
    </source>
</evidence>
<dbReference type="PANTHER" id="PTHR31649">
    <property type="entry name" value="AGAP009604-PA"/>
    <property type="match status" value="1"/>
</dbReference>
<protein>
    <submittedName>
        <fullName evidence="1">Uncharacterized protein</fullName>
    </submittedName>
</protein>
<dbReference type="AlphaFoldDB" id="A0A7R8Z2E3"/>
<dbReference type="InParanoid" id="A0A7R8Z2E3"/>
<sequence length="481" mass="52958">MGKVEINIFPIVSVEIGGVDRKLFDTFNNAWIKSNIKKPLPKNAIVGGRDLEGNSIYLARTHVDEYLLPCYVIPKKEEAWTSLNGKAIAVTDYEVLAGDSYRWVKDQDGNTPGGALIGGKAFNGEQLFIGRVAIEKGFIPGAVWPSKKGLYVAYDESERFYAKYEVLVIAGCDACSCNSPCSWVNAHIEWRMPKHAVVGGLDEDGNVVYVGRAIYHNEIHPCMINPVKNTAWIMVHGKPVSIKMFEVLCHKRYKWTKTKGDYVPAGAIIAGKTKDGEELFVGRTLVQNCLLPGEVQRTEKALILVHNNEEKRFLNYDILVIDDKTRSWVKTSISRPLPKKTASCGRDHEGNVLNVGRTQQGDNLLPCVINMAKKEAFTTLNGTVIPVTEFEILAAENVIWVAEQNGETPGGSLISGKTAEGEELYIGRTKAGELEGAIIPGAIWPSKKALLVVHEGAEKAFPHYETLVIKKPKCCGSCTIS</sequence>
<proteinExistence type="predicted"/>
<name>A0A7R8Z2E3_HERIL</name>
<gene>
    <name evidence="1" type="ORF">HERILL_LOCUS13214</name>
</gene>
<dbReference type="PANTHER" id="PTHR31649:SF10">
    <property type="entry name" value="IP19903P-RELATED"/>
    <property type="match status" value="1"/>
</dbReference>